<dbReference type="InterPro" id="IPR038108">
    <property type="entry name" value="RPN13_DEUBAD_sf"/>
</dbReference>
<dbReference type="EMBL" id="GDKF01003861">
    <property type="protein sequence ID" value="JAT74761.1"/>
    <property type="molecule type" value="Transcribed_RNA"/>
</dbReference>
<dbReference type="Pfam" id="PF04683">
    <property type="entry name" value="Rpn13_ADRM1_Pru"/>
    <property type="match status" value="1"/>
</dbReference>
<dbReference type="EMBL" id="GDKF01002333">
    <property type="protein sequence ID" value="JAT76289.1"/>
    <property type="molecule type" value="Transcribed_RNA"/>
</dbReference>
<reference evidence="8" key="1">
    <citation type="submission" date="2015-08" db="EMBL/GenBank/DDBJ databases">
        <authorList>
            <person name="Babu N.S."/>
            <person name="Beckwith C.J."/>
            <person name="Beseler K.G."/>
            <person name="Brison A."/>
            <person name="Carone J.V."/>
            <person name="Caskin T.P."/>
            <person name="Diamond M."/>
            <person name="Durham M.E."/>
            <person name="Foxe J.M."/>
            <person name="Go M."/>
            <person name="Henderson B.A."/>
            <person name="Jones I.B."/>
            <person name="McGettigan J.A."/>
            <person name="Micheletti S.J."/>
            <person name="Nasrallah M.E."/>
            <person name="Ortiz D."/>
            <person name="Piller C.R."/>
            <person name="Privatt S.R."/>
            <person name="Schneider S.L."/>
            <person name="Sharp S."/>
            <person name="Smith T.C."/>
            <person name="Stanton J.D."/>
            <person name="Ullery H.E."/>
            <person name="Wilson R.J."/>
            <person name="Serrano M.G."/>
            <person name="Buck G."/>
            <person name="Lee V."/>
            <person name="Wang Y."/>
            <person name="Carvalho R."/>
            <person name="Voegtly L."/>
            <person name="Shi R."/>
            <person name="Duckworth R."/>
            <person name="Johnson A."/>
            <person name="Loviza R."/>
            <person name="Walstead R."/>
            <person name="Shah Z."/>
            <person name="Kiflezghi M."/>
            <person name="Wade K."/>
            <person name="Ball S.L."/>
            <person name="Bradley K.W."/>
            <person name="Asai D.J."/>
            <person name="Bowman C.A."/>
            <person name="Russell D.A."/>
            <person name="Pope W.H."/>
            <person name="Jacobs-Sera D."/>
            <person name="Hendrix R.W."/>
            <person name="Hatfull G.F."/>
        </authorList>
    </citation>
    <scope>NUCLEOTIDE SEQUENCE</scope>
</reference>
<evidence type="ECO:0000313" key="8">
    <source>
        <dbReference type="EMBL" id="JAT76289.1"/>
    </source>
</evidence>
<feature type="domain" description="DEUBAD" evidence="6">
    <location>
        <begin position="148"/>
        <end position="251"/>
    </location>
</feature>
<sequence>MEVRAGLMTHSSGRLHPDPRRGILSVCPADSPGHFRVQWKERDAEGAAACEVETSGPFTLVQICRPDGNIMHLKPGDGTHPDHFFWSQEPAGSQAGAALLALMRPLPSPPPPAEPPVADAAVPIGASALAAALGNLGAAAGNGSSGARAGPAGGPSLASVLRPATLVPLLARRPELVAAMAPHLPKAHRTPEAIAHLVTTPQFRHTLDVLTQALNSGQLHPSHFGVPAEGFGTLALLQGLQRQADQQKPKD</sequence>
<keyword evidence="5" id="KW-0539">Nucleus</keyword>
<dbReference type="AlphaFoldDB" id="A0A1D2AAQ1"/>
<dbReference type="GO" id="GO:0005737">
    <property type="term" value="C:cytoplasm"/>
    <property type="evidence" value="ECO:0007669"/>
    <property type="project" value="UniProtKB-SubCell"/>
</dbReference>
<dbReference type="GO" id="GO:0061133">
    <property type="term" value="F:endopeptidase activator activity"/>
    <property type="evidence" value="ECO:0007669"/>
    <property type="project" value="TreeGrafter"/>
</dbReference>
<name>A0A1D2AAQ1_AUXPR</name>
<dbReference type="InterPro" id="IPR006773">
    <property type="entry name" value="Rpn13/ADRM1"/>
</dbReference>
<dbReference type="GO" id="GO:0070628">
    <property type="term" value="F:proteasome binding"/>
    <property type="evidence" value="ECO:0007669"/>
    <property type="project" value="TreeGrafter"/>
</dbReference>
<dbReference type="PANTHER" id="PTHR12225:SF0">
    <property type="entry name" value="PROTEASOMAL UBIQUITIN RECEPTOR ADRM1"/>
    <property type="match status" value="1"/>
</dbReference>
<dbReference type="PANTHER" id="PTHR12225">
    <property type="entry name" value="ADHESION REGULATING MOLECULE 1 110 KDA CELL MEMBRANE GLYCOPROTEIN"/>
    <property type="match status" value="1"/>
</dbReference>
<keyword evidence="4" id="KW-0647">Proteasome</keyword>
<protein>
    <recommendedName>
        <fullName evidence="6">DEUBAD domain-containing protein</fullName>
    </recommendedName>
</protein>
<dbReference type="InterPro" id="IPR038633">
    <property type="entry name" value="Rpn13/ADRM1_Pru_sf"/>
</dbReference>
<dbReference type="GO" id="GO:0005634">
    <property type="term" value="C:nucleus"/>
    <property type="evidence" value="ECO:0007669"/>
    <property type="project" value="UniProtKB-SubCell"/>
</dbReference>
<gene>
    <name evidence="8" type="ORF">g.28307</name>
    <name evidence="7" type="ORF">g.28311</name>
</gene>
<dbReference type="InterPro" id="IPR044868">
    <property type="entry name" value="Rpn13/ADRM1_Pru"/>
</dbReference>
<dbReference type="InterPro" id="IPR044867">
    <property type="entry name" value="DEUBAD_dom"/>
</dbReference>
<evidence type="ECO:0000256" key="1">
    <source>
        <dbReference type="ARBA" id="ARBA00004123"/>
    </source>
</evidence>
<dbReference type="PROSITE" id="PS51916">
    <property type="entry name" value="DEUBAD"/>
    <property type="match status" value="1"/>
</dbReference>
<comment type="subcellular location">
    <subcellularLocation>
        <location evidence="2">Cytoplasm</location>
    </subcellularLocation>
    <subcellularLocation>
        <location evidence="1">Nucleus</location>
    </subcellularLocation>
</comment>
<accession>A0A1D2AAQ1</accession>
<dbReference type="Pfam" id="PF16550">
    <property type="entry name" value="RPN13_C"/>
    <property type="match status" value="1"/>
</dbReference>
<dbReference type="GO" id="GO:0008541">
    <property type="term" value="C:proteasome regulatory particle, lid subcomplex"/>
    <property type="evidence" value="ECO:0007669"/>
    <property type="project" value="TreeGrafter"/>
</dbReference>
<evidence type="ECO:0000256" key="2">
    <source>
        <dbReference type="ARBA" id="ARBA00004496"/>
    </source>
</evidence>
<keyword evidence="3" id="KW-0963">Cytoplasm</keyword>
<proteinExistence type="predicted"/>
<evidence type="ECO:0000256" key="3">
    <source>
        <dbReference type="ARBA" id="ARBA00022490"/>
    </source>
</evidence>
<organism evidence="8">
    <name type="scientific">Auxenochlorella protothecoides</name>
    <name type="common">Green microalga</name>
    <name type="synonym">Chlorella protothecoides</name>
    <dbReference type="NCBI Taxonomy" id="3075"/>
    <lineage>
        <taxon>Eukaryota</taxon>
        <taxon>Viridiplantae</taxon>
        <taxon>Chlorophyta</taxon>
        <taxon>core chlorophytes</taxon>
        <taxon>Trebouxiophyceae</taxon>
        <taxon>Chlorellales</taxon>
        <taxon>Chlorellaceae</taxon>
        <taxon>Auxenochlorella</taxon>
    </lineage>
</organism>
<evidence type="ECO:0000256" key="5">
    <source>
        <dbReference type="ARBA" id="ARBA00023242"/>
    </source>
</evidence>
<dbReference type="Gene3D" id="1.10.2020.20">
    <property type="match status" value="1"/>
</dbReference>
<dbReference type="InterPro" id="IPR032368">
    <property type="entry name" value="RPN13_DEUBAD"/>
</dbReference>
<evidence type="ECO:0000313" key="7">
    <source>
        <dbReference type="EMBL" id="JAT74761.1"/>
    </source>
</evidence>
<dbReference type="Gene3D" id="2.30.29.70">
    <property type="entry name" value="Proteasomal ubiquitin receptor Rpn13/ADRM1"/>
    <property type="match status" value="1"/>
</dbReference>
<evidence type="ECO:0000256" key="4">
    <source>
        <dbReference type="ARBA" id="ARBA00022942"/>
    </source>
</evidence>
<evidence type="ECO:0000259" key="6">
    <source>
        <dbReference type="PROSITE" id="PS51916"/>
    </source>
</evidence>